<comment type="catalytic activity">
    <reaction evidence="6">
        <text>D-mannitol 1-phosphate + NAD(+) = beta-D-fructose 6-phosphate + NADH + H(+)</text>
        <dbReference type="Rhea" id="RHEA:19661"/>
        <dbReference type="ChEBI" id="CHEBI:15378"/>
        <dbReference type="ChEBI" id="CHEBI:57540"/>
        <dbReference type="ChEBI" id="CHEBI:57634"/>
        <dbReference type="ChEBI" id="CHEBI:57945"/>
        <dbReference type="ChEBI" id="CHEBI:61381"/>
        <dbReference type="EC" id="1.1.1.17"/>
    </reaction>
</comment>
<dbReference type="InterPro" id="IPR013328">
    <property type="entry name" value="6PGD_dom2"/>
</dbReference>
<feature type="domain" description="Mannitol dehydrogenase C-terminal" evidence="9">
    <location>
        <begin position="289"/>
        <end position="468"/>
    </location>
</feature>
<organism evidence="10 11">
    <name type="scientific">Streptomyces lycii</name>
    <dbReference type="NCBI Taxonomy" id="2654337"/>
    <lineage>
        <taxon>Bacteria</taxon>
        <taxon>Bacillati</taxon>
        <taxon>Actinomycetota</taxon>
        <taxon>Actinomycetes</taxon>
        <taxon>Kitasatosporales</taxon>
        <taxon>Streptomycetaceae</taxon>
        <taxon>Streptomyces</taxon>
    </lineage>
</organism>
<feature type="region of interest" description="Disordered" evidence="7">
    <location>
        <begin position="1"/>
        <end position="28"/>
    </location>
</feature>
<accession>A0ABQ7FQI8</accession>
<dbReference type="EMBL" id="WHPN01000008">
    <property type="protein sequence ID" value="KAF4411105.1"/>
    <property type="molecule type" value="Genomic_DNA"/>
</dbReference>
<comment type="similarity">
    <text evidence="1">Belongs to the mannitol dehydrogenase family.</text>
</comment>
<keyword evidence="5" id="KW-0520">NAD</keyword>
<sequence>MNTDKRLSRATLGALPAEARPPADPRSLRPRLVHLGLGAFHRAHQAVYTETAEARHGGGWGIAGVSQRSRSVVDALGPQDGLYSLTLREPDGPRTRVVGSVTEVLHAAGDGPRLTGLIASPDVTVVTTTVTEKGYRRDPAGGGLDTADPAVRDDLAGAPVPATVVGQLAAGLRARRRTGAPLSVAPCDNMADNGRVLRRLVGDFVAAAGWSDGDALLEWIAASVAFPSTVVDRIVPAASEADRRAAEAALGLRDEGAVTGEPFTQWVLEDAFAAERPRWESGGALLVPDVAPYQLMKLRLLNGSHSLLAYLGLAAGCETVADTMETPWGEPVVRAYTSEVARTLDPAAGLDTSAYVDSLLSRFANRAMGHRLEQIAMDGSLKIPERWLAPLRDLRAGGRDAPVLAAALAAWARHTRDGGRLDDPAADRLRAAWTHPGHRALRELLHTAGAPELAGDSVLVAEIGDRLAALDRDPGGAGGGGPAGITTG</sequence>
<evidence type="ECO:0000256" key="7">
    <source>
        <dbReference type="SAM" id="MobiDB-lite"/>
    </source>
</evidence>
<dbReference type="EC" id="1.1.1.17" evidence="2"/>
<dbReference type="InterPro" id="IPR036291">
    <property type="entry name" value="NAD(P)-bd_dom_sf"/>
</dbReference>
<evidence type="ECO:0000256" key="2">
    <source>
        <dbReference type="ARBA" id="ARBA00012939"/>
    </source>
</evidence>
<comment type="caution">
    <text evidence="10">The sequence shown here is derived from an EMBL/GenBank/DDBJ whole genome shotgun (WGS) entry which is preliminary data.</text>
</comment>
<dbReference type="InterPro" id="IPR013118">
    <property type="entry name" value="Mannitol_DH_C"/>
</dbReference>
<dbReference type="PROSITE" id="PS00974">
    <property type="entry name" value="MANNITOL_DHGENASE"/>
    <property type="match status" value="1"/>
</dbReference>
<dbReference type="PRINTS" id="PR00084">
    <property type="entry name" value="MTLDHDRGNASE"/>
</dbReference>
<evidence type="ECO:0000256" key="6">
    <source>
        <dbReference type="ARBA" id="ARBA00048615"/>
    </source>
</evidence>
<dbReference type="SUPFAM" id="SSF51735">
    <property type="entry name" value="NAD(P)-binding Rossmann-fold domains"/>
    <property type="match status" value="1"/>
</dbReference>
<dbReference type="Gene3D" id="3.40.50.720">
    <property type="entry name" value="NAD(P)-binding Rossmann-like Domain"/>
    <property type="match status" value="1"/>
</dbReference>
<dbReference type="Proteomes" id="UP000621266">
    <property type="component" value="Unassembled WGS sequence"/>
</dbReference>
<evidence type="ECO:0000259" key="8">
    <source>
        <dbReference type="Pfam" id="PF01232"/>
    </source>
</evidence>
<evidence type="ECO:0000259" key="9">
    <source>
        <dbReference type="Pfam" id="PF08125"/>
    </source>
</evidence>
<evidence type="ECO:0000256" key="5">
    <source>
        <dbReference type="ARBA" id="ARBA00023027"/>
    </source>
</evidence>
<evidence type="ECO:0000256" key="4">
    <source>
        <dbReference type="ARBA" id="ARBA00023002"/>
    </source>
</evidence>
<dbReference type="PANTHER" id="PTHR43362">
    <property type="entry name" value="MANNITOL DEHYDROGENASE DSF1-RELATED"/>
    <property type="match status" value="1"/>
</dbReference>
<evidence type="ECO:0000313" key="10">
    <source>
        <dbReference type="EMBL" id="KAF4411105.1"/>
    </source>
</evidence>
<dbReference type="InterPro" id="IPR050988">
    <property type="entry name" value="Mannitol_DH/Oxidoreductase"/>
</dbReference>
<keyword evidence="11" id="KW-1185">Reference proteome</keyword>
<proteinExistence type="inferred from homology"/>
<dbReference type="PANTHER" id="PTHR43362:SF1">
    <property type="entry name" value="MANNITOL DEHYDROGENASE 2-RELATED"/>
    <property type="match status" value="1"/>
</dbReference>
<reference evidence="10 11" key="1">
    <citation type="submission" date="2019-10" db="EMBL/GenBank/DDBJ databases">
        <title>Streptomyces tenebrisbrunneis sp.nov., an endogenous actinomycete isolated from of Lycium ruthenicum.</title>
        <authorList>
            <person name="Ma L."/>
        </authorList>
    </citation>
    <scope>NUCLEOTIDE SEQUENCE [LARGE SCALE GENOMIC DNA]</scope>
    <source>
        <strain evidence="10 11">TRM 66187</strain>
    </source>
</reference>
<dbReference type="InterPro" id="IPR013131">
    <property type="entry name" value="Mannitol_DH_N"/>
</dbReference>
<gene>
    <name evidence="10" type="ORF">GCU69_00380</name>
</gene>
<dbReference type="Pfam" id="PF08125">
    <property type="entry name" value="Mannitol_dh_C"/>
    <property type="match status" value="1"/>
</dbReference>
<dbReference type="Pfam" id="PF01232">
    <property type="entry name" value="Mannitol_dh"/>
    <property type="match status" value="1"/>
</dbReference>
<dbReference type="RefSeq" id="WP_156204804.1">
    <property type="nucleotide sequence ID" value="NZ_WHPN01000008.1"/>
</dbReference>
<evidence type="ECO:0000256" key="3">
    <source>
        <dbReference type="ARBA" id="ARBA00016219"/>
    </source>
</evidence>
<dbReference type="InterPro" id="IPR000669">
    <property type="entry name" value="Mannitol_DH"/>
</dbReference>
<protein>
    <recommendedName>
        <fullName evidence="3">Mannitol-1-phosphate 5-dehydrogenase</fullName>
        <ecNumber evidence="2">1.1.1.17</ecNumber>
    </recommendedName>
</protein>
<dbReference type="SUPFAM" id="SSF48179">
    <property type="entry name" value="6-phosphogluconate dehydrogenase C-terminal domain-like"/>
    <property type="match status" value="1"/>
</dbReference>
<evidence type="ECO:0000256" key="1">
    <source>
        <dbReference type="ARBA" id="ARBA00006541"/>
    </source>
</evidence>
<feature type="domain" description="Mannitol dehydrogenase N-terminal" evidence="8">
    <location>
        <begin position="31"/>
        <end position="280"/>
    </location>
</feature>
<dbReference type="InterPro" id="IPR023027">
    <property type="entry name" value="Mannitol_DH_CS"/>
</dbReference>
<dbReference type="Gene3D" id="1.10.1040.10">
    <property type="entry name" value="N-(1-d-carboxylethyl)-l-norvaline Dehydrogenase, domain 2"/>
    <property type="match status" value="1"/>
</dbReference>
<keyword evidence="4" id="KW-0560">Oxidoreductase</keyword>
<name>A0ABQ7FQI8_9ACTN</name>
<evidence type="ECO:0000313" key="11">
    <source>
        <dbReference type="Proteomes" id="UP000621266"/>
    </source>
</evidence>
<dbReference type="InterPro" id="IPR008927">
    <property type="entry name" value="6-PGluconate_DH-like_C_sf"/>
</dbReference>